<reference evidence="1 2" key="1">
    <citation type="submission" date="2015-05" db="EMBL/GenBank/DDBJ databases">
        <title>A genomic and transcriptomic approach to investigate the blue pigment phenotype in Pseudomonas fluorescens.</title>
        <authorList>
            <person name="Andreani N.A."/>
            <person name="Cardazzo B."/>
        </authorList>
    </citation>
    <scope>NUCLEOTIDE SEQUENCE [LARGE SCALE GENOMIC DNA]</scope>
    <source>
        <strain evidence="1 2">Ps_22</strain>
    </source>
</reference>
<dbReference type="EMBL" id="LCYA01000132">
    <property type="protein sequence ID" value="KWV85372.1"/>
    <property type="molecule type" value="Genomic_DNA"/>
</dbReference>
<dbReference type="Proteomes" id="UP000061348">
    <property type="component" value="Unassembled WGS sequence"/>
</dbReference>
<name>A0A109LCR2_PSEFL</name>
<protein>
    <submittedName>
        <fullName evidence="1">Uncharacterized protein</fullName>
    </submittedName>
</protein>
<accession>A0A109LCR2</accession>
<evidence type="ECO:0000313" key="2">
    <source>
        <dbReference type="Proteomes" id="UP000061348"/>
    </source>
</evidence>
<organism evidence="1 2">
    <name type="scientific">Pseudomonas fluorescens</name>
    <dbReference type="NCBI Taxonomy" id="294"/>
    <lineage>
        <taxon>Bacteria</taxon>
        <taxon>Pseudomonadati</taxon>
        <taxon>Pseudomonadota</taxon>
        <taxon>Gammaproteobacteria</taxon>
        <taxon>Pseudomonadales</taxon>
        <taxon>Pseudomonadaceae</taxon>
        <taxon>Pseudomonas</taxon>
    </lineage>
</organism>
<evidence type="ECO:0000313" key="1">
    <source>
        <dbReference type="EMBL" id="KWV85372.1"/>
    </source>
</evidence>
<dbReference type="AlphaFoldDB" id="A0A109LCR2"/>
<sequence length="130" mass="13707">MAEQVLGVFEREGQGGSVFDDTVGARRVFIHHETATDRVVLAAAGLDAGGVKGTKDHAVGMIGKGLADHRQVFFLVERNAVFAEQVEAPVTAHLRQACCHGFGIHGVRVFAFQAQQHSLVAAVAFAGGAQ</sequence>
<gene>
    <name evidence="1" type="ORF">PFLmoz3_04926</name>
</gene>
<comment type="caution">
    <text evidence="1">The sequence shown here is derived from an EMBL/GenBank/DDBJ whole genome shotgun (WGS) entry which is preliminary data.</text>
</comment>
<proteinExistence type="predicted"/>